<gene>
    <name evidence="2" type="ORF">WISP_14902</name>
</gene>
<evidence type="ECO:0000256" key="1">
    <source>
        <dbReference type="SAM" id="MobiDB-lite"/>
    </source>
</evidence>
<evidence type="ECO:0000313" key="3">
    <source>
        <dbReference type="Proteomes" id="UP001145742"/>
    </source>
</evidence>
<name>A0ABQ9DQ68_9PASS</name>
<evidence type="ECO:0000313" key="2">
    <source>
        <dbReference type="EMBL" id="KAJ7426545.1"/>
    </source>
</evidence>
<sequence>MQEERDAIQRDLDKLEEWAHADLMTFQKAKCMIPHVVQGSCQYQYRLGDEWIESNPAKKDLEVMVDEKPDMSQQCGYQVTAGDSAPLFCSRETPHGVLHPAPESLSQERHGPVGGT</sequence>
<organism evidence="2 3">
    <name type="scientific">Willisornis vidua</name>
    <name type="common">Xingu scale-backed antbird</name>
    <dbReference type="NCBI Taxonomy" id="1566151"/>
    <lineage>
        <taxon>Eukaryota</taxon>
        <taxon>Metazoa</taxon>
        <taxon>Chordata</taxon>
        <taxon>Craniata</taxon>
        <taxon>Vertebrata</taxon>
        <taxon>Euteleostomi</taxon>
        <taxon>Archelosauria</taxon>
        <taxon>Archosauria</taxon>
        <taxon>Dinosauria</taxon>
        <taxon>Saurischia</taxon>
        <taxon>Theropoda</taxon>
        <taxon>Coelurosauria</taxon>
        <taxon>Aves</taxon>
        <taxon>Neognathae</taxon>
        <taxon>Neoaves</taxon>
        <taxon>Telluraves</taxon>
        <taxon>Australaves</taxon>
        <taxon>Passeriformes</taxon>
        <taxon>Thamnophilidae</taxon>
        <taxon>Willisornis</taxon>
    </lineage>
</organism>
<comment type="caution">
    <text evidence="2">The sequence shown here is derived from an EMBL/GenBank/DDBJ whole genome shotgun (WGS) entry which is preliminary data.</text>
</comment>
<dbReference type="EMBL" id="WHWB01032201">
    <property type="protein sequence ID" value="KAJ7426545.1"/>
    <property type="molecule type" value="Genomic_DNA"/>
</dbReference>
<reference evidence="2" key="1">
    <citation type="submission" date="2019-10" db="EMBL/GenBank/DDBJ databases">
        <authorList>
            <person name="Soares A.E.R."/>
            <person name="Aleixo A."/>
            <person name="Schneider P."/>
            <person name="Miyaki C.Y."/>
            <person name="Schneider M.P."/>
            <person name="Mello C."/>
            <person name="Vasconcelos A.T.R."/>
        </authorList>
    </citation>
    <scope>NUCLEOTIDE SEQUENCE</scope>
    <source>
        <tissue evidence="2">Muscle</tissue>
    </source>
</reference>
<feature type="region of interest" description="Disordered" evidence="1">
    <location>
        <begin position="91"/>
        <end position="116"/>
    </location>
</feature>
<dbReference type="PANTHER" id="PTHR33332">
    <property type="entry name" value="REVERSE TRANSCRIPTASE DOMAIN-CONTAINING PROTEIN"/>
    <property type="match status" value="1"/>
</dbReference>
<protein>
    <submittedName>
        <fullName evidence="2">Rna-directed dna polymerase from mobile element jockey-like</fullName>
    </submittedName>
</protein>
<proteinExistence type="predicted"/>
<accession>A0ABQ9DQ68</accession>
<keyword evidence="3" id="KW-1185">Reference proteome</keyword>
<feature type="compositionally biased region" description="Basic and acidic residues" evidence="1">
    <location>
        <begin position="106"/>
        <end position="116"/>
    </location>
</feature>
<dbReference type="Proteomes" id="UP001145742">
    <property type="component" value="Unassembled WGS sequence"/>
</dbReference>